<proteinExistence type="predicted"/>
<dbReference type="EMBL" id="JBHFFA010000004">
    <property type="protein sequence ID" value="KAL2628661.1"/>
    <property type="molecule type" value="Genomic_DNA"/>
</dbReference>
<evidence type="ECO:0000313" key="2">
    <source>
        <dbReference type="EMBL" id="KAL2628661.1"/>
    </source>
</evidence>
<feature type="region of interest" description="Disordered" evidence="1">
    <location>
        <begin position="1"/>
        <end position="36"/>
    </location>
</feature>
<sequence>MSGMRRRNNRQSDVPPKEWPSQRRRCATSPNYESPHDEAMEMIDRLVQDEETNSKVGAIVEKISTL</sequence>
<accession>A0ABD1YD06</accession>
<organism evidence="2 3">
    <name type="scientific">Riccia fluitans</name>
    <dbReference type="NCBI Taxonomy" id="41844"/>
    <lineage>
        <taxon>Eukaryota</taxon>
        <taxon>Viridiplantae</taxon>
        <taxon>Streptophyta</taxon>
        <taxon>Embryophyta</taxon>
        <taxon>Marchantiophyta</taxon>
        <taxon>Marchantiopsida</taxon>
        <taxon>Marchantiidae</taxon>
        <taxon>Marchantiales</taxon>
        <taxon>Ricciaceae</taxon>
        <taxon>Riccia</taxon>
    </lineage>
</organism>
<protein>
    <submittedName>
        <fullName evidence="2">Uncharacterized protein</fullName>
    </submittedName>
</protein>
<evidence type="ECO:0000313" key="3">
    <source>
        <dbReference type="Proteomes" id="UP001605036"/>
    </source>
</evidence>
<name>A0ABD1YD06_9MARC</name>
<evidence type="ECO:0000256" key="1">
    <source>
        <dbReference type="SAM" id="MobiDB-lite"/>
    </source>
</evidence>
<comment type="caution">
    <text evidence="2">The sequence shown here is derived from an EMBL/GenBank/DDBJ whole genome shotgun (WGS) entry which is preliminary data.</text>
</comment>
<gene>
    <name evidence="2" type="ORF">R1flu_013347</name>
</gene>
<keyword evidence="3" id="KW-1185">Reference proteome</keyword>
<dbReference type="Proteomes" id="UP001605036">
    <property type="component" value="Unassembled WGS sequence"/>
</dbReference>
<dbReference type="AlphaFoldDB" id="A0ABD1YD06"/>
<reference evidence="2 3" key="1">
    <citation type="submission" date="2024-09" db="EMBL/GenBank/DDBJ databases">
        <title>Chromosome-scale assembly of Riccia fluitans.</title>
        <authorList>
            <person name="Paukszto L."/>
            <person name="Sawicki J."/>
            <person name="Karawczyk K."/>
            <person name="Piernik-Szablinska J."/>
            <person name="Szczecinska M."/>
            <person name="Mazdziarz M."/>
        </authorList>
    </citation>
    <scope>NUCLEOTIDE SEQUENCE [LARGE SCALE GENOMIC DNA]</scope>
    <source>
        <strain evidence="2">Rf_01</strain>
        <tissue evidence="2">Aerial parts of the thallus</tissue>
    </source>
</reference>